<name>A0A0C9W1E1_SPHS4</name>
<dbReference type="AlphaFoldDB" id="A0A0C9W1E1"/>
<evidence type="ECO:0000313" key="3">
    <source>
        <dbReference type="Proteomes" id="UP000054279"/>
    </source>
</evidence>
<sequence length="157" mass="16566">MEYIGQFEVPHIRKTKHLYGDIILAYDDLEDITARNNVPFNPALPPIPAPMFAPIPAPVVIQAVAHAIPIPNIVPAPNLAHVVIQAPAHPVPANVVAAPIPTPVPGPVVVQAPAHPIPVPSLTPNQHSPPVNPSQGQGGLNPRQPVTPKPARIKPPQ</sequence>
<organism evidence="2 3">
    <name type="scientific">Sphaerobolus stellatus (strain SS14)</name>
    <dbReference type="NCBI Taxonomy" id="990650"/>
    <lineage>
        <taxon>Eukaryota</taxon>
        <taxon>Fungi</taxon>
        <taxon>Dikarya</taxon>
        <taxon>Basidiomycota</taxon>
        <taxon>Agaricomycotina</taxon>
        <taxon>Agaricomycetes</taxon>
        <taxon>Phallomycetidae</taxon>
        <taxon>Geastrales</taxon>
        <taxon>Sphaerobolaceae</taxon>
        <taxon>Sphaerobolus</taxon>
    </lineage>
</organism>
<gene>
    <name evidence="2" type="ORF">M422DRAFT_251783</name>
</gene>
<protein>
    <submittedName>
        <fullName evidence="2">Uncharacterized protein</fullName>
    </submittedName>
</protein>
<evidence type="ECO:0000256" key="1">
    <source>
        <dbReference type="SAM" id="MobiDB-lite"/>
    </source>
</evidence>
<accession>A0A0C9W1E1</accession>
<feature type="compositionally biased region" description="Pro residues" evidence="1">
    <location>
        <begin position="145"/>
        <end position="157"/>
    </location>
</feature>
<evidence type="ECO:0000313" key="2">
    <source>
        <dbReference type="EMBL" id="KIJ44796.1"/>
    </source>
</evidence>
<reference evidence="2 3" key="1">
    <citation type="submission" date="2014-06" db="EMBL/GenBank/DDBJ databases">
        <title>Evolutionary Origins and Diversification of the Mycorrhizal Mutualists.</title>
        <authorList>
            <consortium name="DOE Joint Genome Institute"/>
            <consortium name="Mycorrhizal Genomics Consortium"/>
            <person name="Kohler A."/>
            <person name="Kuo A."/>
            <person name="Nagy L.G."/>
            <person name="Floudas D."/>
            <person name="Copeland A."/>
            <person name="Barry K.W."/>
            <person name="Cichocki N."/>
            <person name="Veneault-Fourrey C."/>
            <person name="LaButti K."/>
            <person name="Lindquist E.A."/>
            <person name="Lipzen A."/>
            <person name="Lundell T."/>
            <person name="Morin E."/>
            <person name="Murat C."/>
            <person name="Riley R."/>
            <person name="Ohm R."/>
            <person name="Sun H."/>
            <person name="Tunlid A."/>
            <person name="Henrissat B."/>
            <person name="Grigoriev I.V."/>
            <person name="Hibbett D.S."/>
            <person name="Martin F."/>
        </authorList>
    </citation>
    <scope>NUCLEOTIDE SEQUENCE [LARGE SCALE GENOMIC DNA]</scope>
    <source>
        <strain evidence="2 3">SS14</strain>
    </source>
</reference>
<feature type="compositionally biased region" description="Polar residues" evidence="1">
    <location>
        <begin position="122"/>
        <end position="135"/>
    </location>
</feature>
<proteinExistence type="predicted"/>
<keyword evidence="3" id="KW-1185">Reference proteome</keyword>
<dbReference type="EMBL" id="KN837115">
    <property type="protein sequence ID" value="KIJ44796.1"/>
    <property type="molecule type" value="Genomic_DNA"/>
</dbReference>
<dbReference type="HOGENOM" id="CLU_1636465_0_0_1"/>
<dbReference type="Proteomes" id="UP000054279">
    <property type="component" value="Unassembled WGS sequence"/>
</dbReference>
<feature type="region of interest" description="Disordered" evidence="1">
    <location>
        <begin position="115"/>
        <end position="157"/>
    </location>
</feature>